<dbReference type="EMBL" id="SOJN01000100">
    <property type="protein sequence ID" value="TET44997.1"/>
    <property type="molecule type" value="Genomic_DNA"/>
</dbReference>
<dbReference type="SUPFAM" id="SSF103642">
    <property type="entry name" value="Sec-C motif"/>
    <property type="match status" value="1"/>
</dbReference>
<sequence>MSVEARCFTIEADGRLNVLVTPVRISPAFDPRTRRTRPKSTQFFGVWDTGATGSVVSSRVARQCGLKPVGMVLVHHAGGQKMTNVYLVNLYLPMEVAFSQLRVTEGELAGGVDVLVGMDVIGAGDFAVSNLKGKTVFTFRIPSCERIDFLPRKRGAKAPQKVSASKVGRNDPCPCGSGKKYKKCCGK</sequence>
<dbReference type="InterPro" id="IPR021109">
    <property type="entry name" value="Peptidase_aspartic_dom_sf"/>
</dbReference>
<dbReference type="SUPFAM" id="SSF50630">
    <property type="entry name" value="Acid proteases"/>
    <property type="match status" value="1"/>
</dbReference>
<dbReference type="Proteomes" id="UP000315525">
    <property type="component" value="Unassembled WGS sequence"/>
</dbReference>
<organism evidence="1 2">
    <name type="scientific">candidate division TA06 bacterium</name>
    <dbReference type="NCBI Taxonomy" id="2250710"/>
    <lineage>
        <taxon>Bacteria</taxon>
        <taxon>Bacteria division TA06</taxon>
    </lineage>
</organism>
<dbReference type="Pfam" id="PF02810">
    <property type="entry name" value="SEC-C"/>
    <property type="match status" value="1"/>
</dbReference>
<reference evidence="1 2" key="1">
    <citation type="submission" date="2019-03" db="EMBL/GenBank/DDBJ databases">
        <title>Metabolic potential of uncultured bacteria and archaea associated with petroleum seepage in deep-sea sediments.</title>
        <authorList>
            <person name="Dong X."/>
            <person name="Hubert C."/>
        </authorList>
    </citation>
    <scope>NUCLEOTIDE SEQUENCE [LARGE SCALE GENOMIC DNA]</scope>
    <source>
        <strain evidence="1">E44_bin18</strain>
    </source>
</reference>
<protein>
    <recommendedName>
        <fullName evidence="3">SEC-C domain-containing protein</fullName>
    </recommendedName>
</protein>
<dbReference type="Pfam" id="PF13975">
    <property type="entry name" value="gag-asp_proteas"/>
    <property type="match status" value="1"/>
</dbReference>
<comment type="caution">
    <text evidence="1">The sequence shown here is derived from an EMBL/GenBank/DDBJ whole genome shotgun (WGS) entry which is preliminary data.</text>
</comment>
<evidence type="ECO:0000313" key="2">
    <source>
        <dbReference type="Proteomes" id="UP000315525"/>
    </source>
</evidence>
<evidence type="ECO:0000313" key="1">
    <source>
        <dbReference type="EMBL" id="TET44997.1"/>
    </source>
</evidence>
<proteinExistence type="predicted"/>
<dbReference type="Gene3D" id="2.40.70.10">
    <property type="entry name" value="Acid Proteases"/>
    <property type="match status" value="1"/>
</dbReference>
<dbReference type="Gene3D" id="3.10.450.50">
    <property type="match status" value="1"/>
</dbReference>
<gene>
    <name evidence="1" type="ORF">E3J62_08835</name>
</gene>
<evidence type="ECO:0008006" key="3">
    <source>
        <dbReference type="Google" id="ProtNLM"/>
    </source>
</evidence>
<accession>A0A523UR38</accession>
<dbReference type="AlphaFoldDB" id="A0A523UR38"/>
<name>A0A523UR38_UNCT6</name>
<dbReference type="InterPro" id="IPR004027">
    <property type="entry name" value="SEC_C_motif"/>
</dbReference>